<gene>
    <name evidence="4" type="primary">LOC103715121</name>
</gene>
<organism evidence="3 4">
    <name type="scientific">Phoenix dactylifera</name>
    <name type="common">Date palm</name>
    <dbReference type="NCBI Taxonomy" id="42345"/>
    <lineage>
        <taxon>Eukaryota</taxon>
        <taxon>Viridiplantae</taxon>
        <taxon>Streptophyta</taxon>
        <taxon>Embryophyta</taxon>
        <taxon>Tracheophyta</taxon>
        <taxon>Spermatophyta</taxon>
        <taxon>Magnoliopsida</taxon>
        <taxon>Liliopsida</taxon>
        <taxon>Arecaceae</taxon>
        <taxon>Coryphoideae</taxon>
        <taxon>Phoeniceae</taxon>
        <taxon>Phoenix</taxon>
    </lineage>
</organism>
<accession>A0A8B8ZL71</accession>
<evidence type="ECO:0000313" key="4">
    <source>
        <dbReference type="RefSeq" id="XP_038972218.1"/>
    </source>
</evidence>
<sequence length="207" mass="23439">MAKVYHHHPLFPPPPPPPPSNASPCLTSSREIYTLWMKSLVLHGNGCTIYDSNGEVVYRVDNYDQKRCNEVYLMDQGGKTLYKIQRKKLRVFGRWEAYRYNDLNGEEKKPTFRVQKACGILKRSQSFGVKVMGCGRENKASCKIETLKHQSVYRILDMAGGLLAQVQRKHTASGVLLGEDVMTLVVEPNTDRLLVMGLVVVCCLINH</sequence>
<evidence type="ECO:0000313" key="3">
    <source>
        <dbReference type="Proteomes" id="UP000228380"/>
    </source>
</evidence>
<dbReference type="GeneID" id="103715121"/>
<comment type="similarity">
    <text evidence="1">Belongs to the LOR family.</text>
</comment>
<dbReference type="KEGG" id="pda:103715121"/>
<dbReference type="SUPFAM" id="SSF54518">
    <property type="entry name" value="Tubby C-terminal domain-like"/>
    <property type="match status" value="1"/>
</dbReference>
<evidence type="ECO:0000256" key="1">
    <source>
        <dbReference type="ARBA" id="ARBA00005437"/>
    </source>
</evidence>
<name>A0A8B8ZL71_PHODC</name>
<dbReference type="AlphaFoldDB" id="A0A8B8ZL71"/>
<dbReference type="RefSeq" id="XP_038972218.1">
    <property type="nucleotide sequence ID" value="XM_039116290.1"/>
</dbReference>
<keyword evidence="3" id="KW-1185">Reference proteome</keyword>
<reference evidence="4" key="1">
    <citation type="submission" date="2025-08" db="UniProtKB">
        <authorList>
            <consortium name="RefSeq"/>
        </authorList>
    </citation>
    <scope>IDENTIFICATION</scope>
    <source>
        <tissue evidence="4">Young leaves</tissue>
    </source>
</reference>
<proteinExistence type="inferred from homology"/>
<dbReference type="InterPro" id="IPR025659">
    <property type="entry name" value="Tubby-like_C"/>
</dbReference>
<feature type="region of interest" description="Disordered" evidence="2">
    <location>
        <begin position="1"/>
        <end position="23"/>
    </location>
</feature>
<dbReference type="Gene3D" id="2.40.160.200">
    <property type="entry name" value="LURP1-related"/>
    <property type="match status" value="1"/>
</dbReference>
<dbReference type="Proteomes" id="UP000228380">
    <property type="component" value="Unplaced"/>
</dbReference>
<dbReference type="InterPro" id="IPR007612">
    <property type="entry name" value="LOR"/>
</dbReference>
<dbReference type="InterPro" id="IPR038595">
    <property type="entry name" value="LOR_sf"/>
</dbReference>
<dbReference type="OrthoDB" id="652749at2759"/>
<protein>
    <submittedName>
        <fullName evidence="4">Protein LURP-one-related 11-like</fullName>
    </submittedName>
</protein>
<evidence type="ECO:0000256" key="2">
    <source>
        <dbReference type="SAM" id="MobiDB-lite"/>
    </source>
</evidence>
<feature type="compositionally biased region" description="Pro residues" evidence="2">
    <location>
        <begin position="10"/>
        <end position="21"/>
    </location>
</feature>
<dbReference type="PANTHER" id="PTHR31087">
    <property type="match status" value="1"/>
</dbReference>
<dbReference type="PANTHER" id="PTHR31087:SF25">
    <property type="entry name" value="TRANSLATION INITIATION FACTOR 2B FAMILY PROTEIN, PUTATIVE, EXPRESSED-RELATED"/>
    <property type="match status" value="1"/>
</dbReference>
<dbReference type="Pfam" id="PF04525">
    <property type="entry name" value="LOR"/>
    <property type="match status" value="1"/>
</dbReference>